<dbReference type="AlphaFoldDB" id="A0A1E1W320"/>
<evidence type="ECO:0000313" key="2">
    <source>
        <dbReference type="EMBL" id="JAT81365.1"/>
    </source>
</evidence>
<accession>A0A1E1W320</accession>
<feature type="non-terminal residue" evidence="2">
    <location>
        <position position="1"/>
    </location>
</feature>
<proteinExistence type="predicted"/>
<name>A0A1E1W320_PECGO</name>
<organism evidence="2">
    <name type="scientific">Pectinophora gossypiella</name>
    <name type="common">Cotton pink bollworm</name>
    <name type="synonym">Depressaria gossypiella</name>
    <dbReference type="NCBI Taxonomy" id="13191"/>
    <lineage>
        <taxon>Eukaryota</taxon>
        <taxon>Metazoa</taxon>
        <taxon>Ecdysozoa</taxon>
        <taxon>Arthropoda</taxon>
        <taxon>Hexapoda</taxon>
        <taxon>Insecta</taxon>
        <taxon>Pterygota</taxon>
        <taxon>Neoptera</taxon>
        <taxon>Endopterygota</taxon>
        <taxon>Lepidoptera</taxon>
        <taxon>Glossata</taxon>
        <taxon>Ditrysia</taxon>
        <taxon>Gelechioidea</taxon>
        <taxon>Gelechiidae</taxon>
        <taxon>Apatetrinae</taxon>
        <taxon>Pectinophora</taxon>
    </lineage>
</organism>
<gene>
    <name evidence="2" type="ORF">g.15445</name>
</gene>
<protein>
    <submittedName>
        <fullName evidence="2">Uncharacterized protein</fullName>
    </submittedName>
</protein>
<evidence type="ECO:0000256" key="1">
    <source>
        <dbReference type="SAM" id="MobiDB-lite"/>
    </source>
</evidence>
<feature type="region of interest" description="Disordered" evidence="1">
    <location>
        <begin position="51"/>
        <end position="107"/>
    </location>
</feature>
<reference evidence="2" key="1">
    <citation type="submission" date="2015-09" db="EMBL/GenBank/DDBJ databases">
        <title>De novo assembly of Pectinophora gossypiella (Pink Bollworm) gut transcriptome.</title>
        <authorList>
            <person name="Tassone E.E."/>
        </authorList>
    </citation>
    <scope>NUCLEOTIDE SEQUENCE</scope>
</reference>
<sequence length="107" mass="12235">KEGDKVYFKKMPDSLWTTGTVKFKCDQPRSYTIEGSDGFIGRRNRQHILKPPQIPQMEFSEGSQKSPNVRTSPVSHTVAPSIEEHTTPVQMRTRSGRVIRPPRQLDL</sequence>
<dbReference type="EMBL" id="GDQN01009689">
    <property type="protein sequence ID" value="JAT81365.1"/>
    <property type="molecule type" value="Transcribed_RNA"/>
</dbReference>
<feature type="compositionally biased region" description="Polar residues" evidence="1">
    <location>
        <begin position="61"/>
        <end position="75"/>
    </location>
</feature>